<proteinExistence type="predicted"/>
<evidence type="ECO:0000256" key="1">
    <source>
        <dbReference type="SAM" id="Phobius"/>
    </source>
</evidence>
<organism evidence="2">
    <name type="scientific">Candidatus Syntropharchaeum butanivorans</name>
    <dbReference type="NCBI Taxonomy" id="1839936"/>
    <lineage>
        <taxon>Archaea</taxon>
        <taxon>Methanobacteriati</taxon>
        <taxon>Methanobacteriota</taxon>
        <taxon>Stenosarchaea group</taxon>
        <taxon>Methanomicrobia</taxon>
        <taxon>Methanosarcinales</taxon>
        <taxon>ANME-2 cluster</taxon>
        <taxon>Candidatus Syntropharchaeum</taxon>
    </lineage>
</organism>
<protein>
    <submittedName>
        <fullName evidence="2">Uncharacterized protein</fullName>
    </submittedName>
</protein>
<feature type="transmembrane region" description="Helical" evidence="1">
    <location>
        <begin position="187"/>
        <end position="206"/>
    </location>
</feature>
<evidence type="ECO:0000313" key="2">
    <source>
        <dbReference type="EMBL" id="HDM36489.1"/>
    </source>
</evidence>
<feature type="transmembrane region" description="Helical" evidence="1">
    <location>
        <begin position="161"/>
        <end position="181"/>
    </location>
</feature>
<reference evidence="2" key="1">
    <citation type="journal article" date="2020" name="mSystems">
        <title>Genome- and Community-Level Interaction Insights into Carbon Utilization and Element Cycling Functions of Hydrothermarchaeota in Hydrothermal Sediment.</title>
        <authorList>
            <person name="Zhou Z."/>
            <person name="Liu Y."/>
            <person name="Xu W."/>
            <person name="Pan J."/>
            <person name="Luo Z.H."/>
            <person name="Li M."/>
        </authorList>
    </citation>
    <scope>NUCLEOTIDE SEQUENCE [LARGE SCALE GENOMIC DNA]</scope>
    <source>
        <strain evidence="2">HyVt-185</strain>
    </source>
</reference>
<gene>
    <name evidence="2" type="ORF">ENG09_04475</name>
</gene>
<dbReference type="AlphaFoldDB" id="A0A7C1B7P7"/>
<keyword evidence="1" id="KW-0812">Transmembrane</keyword>
<sequence length="213" mass="24146">MPEQKVYIGRKGQDSIEFEHERLSLPISPGEETSFTVTIVNYTIPTHVHLAVGRELKDYLSIIKDNPYVRNEERVPVVARLPKDGDGPYTGKVHVISGYGSVKGSFEVVVGGKKVERSEKRERMIERSPIVVEIPRKKIEKVKIRNKSGLRWKLSQLSIPMYLVPPAGITLTILVLLVYIFQFNPSSFTAALLTSILTVLLTFYIFNNYRSRG</sequence>
<dbReference type="Proteomes" id="UP000885863">
    <property type="component" value="Unassembled WGS sequence"/>
</dbReference>
<name>A0A7C1B7P7_9EURY</name>
<keyword evidence="1" id="KW-1133">Transmembrane helix</keyword>
<comment type="caution">
    <text evidence="2">The sequence shown here is derived from an EMBL/GenBank/DDBJ whole genome shotgun (WGS) entry which is preliminary data.</text>
</comment>
<dbReference type="Pfam" id="PF24368">
    <property type="entry name" value="DUF7524"/>
    <property type="match status" value="1"/>
</dbReference>
<accession>A0A7C1B7P7</accession>
<dbReference type="InterPro" id="IPR055946">
    <property type="entry name" value="DUF7524"/>
</dbReference>
<keyword evidence="1" id="KW-0472">Membrane</keyword>
<dbReference type="EMBL" id="DQZR01000192">
    <property type="protein sequence ID" value="HDM36489.1"/>
    <property type="molecule type" value="Genomic_DNA"/>
</dbReference>